<reference evidence="1 2" key="1">
    <citation type="journal article" date="2018" name="J. Allergy Clin. Immunol.">
        <title>High-quality assembly of Dermatophagoides pteronyssinus genome and transcriptome reveals a wide range of novel allergens.</title>
        <authorList>
            <person name="Liu X.Y."/>
            <person name="Yang K.Y."/>
            <person name="Wang M.Q."/>
            <person name="Kwok J.S."/>
            <person name="Zeng X."/>
            <person name="Yang Z."/>
            <person name="Xiao X.J."/>
            <person name="Lau C.P."/>
            <person name="Li Y."/>
            <person name="Huang Z.M."/>
            <person name="Ba J.G."/>
            <person name="Yim A.K."/>
            <person name="Ouyang C.Y."/>
            <person name="Ngai S.M."/>
            <person name="Chan T.F."/>
            <person name="Leung E.L."/>
            <person name="Liu L."/>
            <person name="Liu Z.G."/>
            <person name="Tsui S.K."/>
        </authorList>
    </citation>
    <scope>NUCLEOTIDE SEQUENCE [LARGE SCALE GENOMIC DNA]</scope>
    <source>
        <strain evidence="1">Derp</strain>
    </source>
</reference>
<accession>A0ABQ8JHD5</accession>
<name>A0ABQ8JHD5_DERPT</name>
<gene>
    <name evidence="1" type="ORF">DERP_002318</name>
</gene>
<sequence>MSLRLFDIDDGFDCDVAIISVSQFTLLLCAAGDDSARVHDQCTKTILTYLSSALHLAYRHK</sequence>
<evidence type="ECO:0000313" key="1">
    <source>
        <dbReference type="EMBL" id="KAH9422026.1"/>
    </source>
</evidence>
<organism evidence="1 2">
    <name type="scientific">Dermatophagoides pteronyssinus</name>
    <name type="common">European house dust mite</name>
    <dbReference type="NCBI Taxonomy" id="6956"/>
    <lineage>
        <taxon>Eukaryota</taxon>
        <taxon>Metazoa</taxon>
        <taxon>Ecdysozoa</taxon>
        <taxon>Arthropoda</taxon>
        <taxon>Chelicerata</taxon>
        <taxon>Arachnida</taxon>
        <taxon>Acari</taxon>
        <taxon>Acariformes</taxon>
        <taxon>Sarcoptiformes</taxon>
        <taxon>Astigmata</taxon>
        <taxon>Psoroptidia</taxon>
        <taxon>Analgoidea</taxon>
        <taxon>Pyroglyphidae</taxon>
        <taxon>Dermatophagoidinae</taxon>
        <taxon>Dermatophagoides</taxon>
    </lineage>
</organism>
<evidence type="ECO:0000313" key="2">
    <source>
        <dbReference type="Proteomes" id="UP000887458"/>
    </source>
</evidence>
<protein>
    <submittedName>
        <fullName evidence="1">Uncharacterized protein</fullName>
    </submittedName>
</protein>
<dbReference type="EMBL" id="NJHN03000037">
    <property type="protein sequence ID" value="KAH9422026.1"/>
    <property type="molecule type" value="Genomic_DNA"/>
</dbReference>
<proteinExistence type="predicted"/>
<comment type="caution">
    <text evidence="1">The sequence shown here is derived from an EMBL/GenBank/DDBJ whole genome shotgun (WGS) entry which is preliminary data.</text>
</comment>
<keyword evidence="2" id="KW-1185">Reference proteome</keyword>
<dbReference type="Proteomes" id="UP000887458">
    <property type="component" value="Unassembled WGS sequence"/>
</dbReference>
<reference evidence="1 2" key="2">
    <citation type="journal article" date="2022" name="Mol. Biol. Evol.">
        <title>Comparative Genomics Reveals Insights into the Divergent Evolution of Astigmatic Mites and Household Pest Adaptations.</title>
        <authorList>
            <person name="Xiong Q."/>
            <person name="Wan A.T."/>
            <person name="Liu X."/>
            <person name="Fung C.S."/>
            <person name="Xiao X."/>
            <person name="Malainual N."/>
            <person name="Hou J."/>
            <person name="Wang L."/>
            <person name="Wang M."/>
            <person name="Yang K.Y."/>
            <person name="Cui Y."/>
            <person name="Leung E.L."/>
            <person name="Nong W."/>
            <person name="Shin S.K."/>
            <person name="Au S.W."/>
            <person name="Jeong K.Y."/>
            <person name="Chew F.T."/>
            <person name="Hui J.H."/>
            <person name="Leung T.F."/>
            <person name="Tungtrongchitr A."/>
            <person name="Zhong N."/>
            <person name="Liu Z."/>
            <person name="Tsui S.K."/>
        </authorList>
    </citation>
    <scope>NUCLEOTIDE SEQUENCE [LARGE SCALE GENOMIC DNA]</scope>
    <source>
        <strain evidence="1">Derp</strain>
    </source>
</reference>